<keyword evidence="5" id="KW-0969">Cilium</keyword>
<proteinExistence type="predicted"/>
<sequence length="164" mass="18004">MSPTDAIIAERPEAEQPAPTDRPVVNTRFGDFTYDPARIIAMPQGPIGYADRHSFVFLNVPGAEDGPYKIFQSIDDPSLGFIVIPAATVDAPIEHADKLAACNYYHVAWESAAFILIAVMRRDENGQARTTVNLKAPLLVDVDNLWANQVVFTNNAYSVTAEIQ</sequence>
<evidence type="ECO:0000256" key="1">
    <source>
        <dbReference type="ARBA" id="ARBA00022490"/>
    </source>
</evidence>
<feature type="region of interest" description="Disordered" evidence="4">
    <location>
        <begin position="1"/>
        <end position="23"/>
    </location>
</feature>
<dbReference type="OrthoDB" id="8479908at2"/>
<dbReference type="EMBL" id="FNCE01000003">
    <property type="protein sequence ID" value="SDF93576.1"/>
    <property type="molecule type" value="Genomic_DNA"/>
</dbReference>
<dbReference type="Proteomes" id="UP000199415">
    <property type="component" value="Unassembled WGS sequence"/>
</dbReference>
<dbReference type="STRING" id="1082479.SAMN05216241_103233"/>
<dbReference type="RefSeq" id="WP_090019347.1">
    <property type="nucleotide sequence ID" value="NZ_FNCE01000003.1"/>
</dbReference>
<organism evidence="5 6">
    <name type="scientific">Limimonas halophila</name>
    <dbReference type="NCBI Taxonomy" id="1082479"/>
    <lineage>
        <taxon>Bacteria</taxon>
        <taxon>Pseudomonadati</taxon>
        <taxon>Pseudomonadota</taxon>
        <taxon>Alphaproteobacteria</taxon>
        <taxon>Rhodospirillales</taxon>
        <taxon>Rhodovibrionaceae</taxon>
        <taxon>Limimonas</taxon>
    </lineage>
</organism>
<keyword evidence="3" id="KW-0810">Translation regulation</keyword>
<keyword evidence="6" id="KW-1185">Reference proteome</keyword>
<dbReference type="PANTHER" id="PTHR39190">
    <property type="entry name" value="FLAGELLAR ASSEMBLY FACTOR FLIW"/>
    <property type="match status" value="1"/>
</dbReference>
<evidence type="ECO:0000256" key="2">
    <source>
        <dbReference type="ARBA" id="ARBA00022795"/>
    </source>
</evidence>
<dbReference type="Pfam" id="PF02623">
    <property type="entry name" value="FliW"/>
    <property type="match status" value="1"/>
</dbReference>
<keyword evidence="1" id="KW-0963">Cytoplasm</keyword>
<accession>A0A1G7Q4Z4</accession>
<dbReference type="SUPFAM" id="SSF141457">
    <property type="entry name" value="BH3618-like"/>
    <property type="match status" value="1"/>
</dbReference>
<dbReference type="InterPro" id="IPR003775">
    <property type="entry name" value="Flagellar_assembly_factor_FliW"/>
</dbReference>
<dbReference type="Gene3D" id="2.30.290.10">
    <property type="entry name" value="BH3618-like"/>
    <property type="match status" value="1"/>
</dbReference>
<dbReference type="GO" id="GO:0044780">
    <property type="term" value="P:bacterial-type flagellum assembly"/>
    <property type="evidence" value="ECO:0007669"/>
    <property type="project" value="InterPro"/>
</dbReference>
<name>A0A1G7Q4Z4_9PROT</name>
<keyword evidence="5" id="KW-0966">Cell projection</keyword>
<dbReference type="InterPro" id="IPR024046">
    <property type="entry name" value="Flagellar_assmbl_FliW_dom_sf"/>
</dbReference>
<dbReference type="PANTHER" id="PTHR39190:SF1">
    <property type="entry name" value="FLAGELLAR ASSEMBLY FACTOR FLIW"/>
    <property type="match status" value="1"/>
</dbReference>
<keyword evidence="2" id="KW-1005">Bacterial flagellum biogenesis</keyword>
<protein>
    <submittedName>
        <fullName evidence="5">Flagellar assembly factor FliW</fullName>
    </submittedName>
</protein>
<dbReference type="GO" id="GO:0006417">
    <property type="term" value="P:regulation of translation"/>
    <property type="evidence" value="ECO:0007669"/>
    <property type="project" value="UniProtKB-KW"/>
</dbReference>
<evidence type="ECO:0000256" key="4">
    <source>
        <dbReference type="SAM" id="MobiDB-lite"/>
    </source>
</evidence>
<evidence type="ECO:0000313" key="6">
    <source>
        <dbReference type="Proteomes" id="UP000199415"/>
    </source>
</evidence>
<evidence type="ECO:0000313" key="5">
    <source>
        <dbReference type="EMBL" id="SDF93576.1"/>
    </source>
</evidence>
<dbReference type="AlphaFoldDB" id="A0A1G7Q4Z4"/>
<keyword evidence="5" id="KW-0282">Flagellum</keyword>
<evidence type="ECO:0000256" key="3">
    <source>
        <dbReference type="ARBA" id="ARBA00022845"/>
    </source>
</evidence>
<gene>
    <name evidence="5" type="ORF">SAMN05216241_103233</name>
</gene>
<reference evidence="5 6" key="1">
    <citation type="submission" date="2016-10" db="EMBL/GenBank/DDBJ databases">
        <authorList>
            <person name="de Groot N.N."/>
        </authorList>
    </citation>
    <scope>NUCLEOTIDE SEQUENCE [LARGE SCALE GENOMIC DNA]</scope>
    <source>
        <strain evidence="5 6">DSM 25584</strain>
    </source>
</reference>